<keyword evidence="2" id="KW-1185">Reference proteome</keyword>
<name>A0ABV5J648_9BACT</name>
<sequence>MNKTAGQQITVENDPLILFKDSVQAVIKASIPSDLVTEKTNYYLLPEFQYGEGALPLEDIKVNANSTGDKDQPIELTHKIIFPYQEGMDRGVLRVKGLLEDKENQKTYSTSYINLAQGIISTPTLVQVGQFAPGEAIPQVGAYMRYNEEMALSTEPVEMNVYFPSNEAIVSDKVSQSNEMRALKNFIANHKDIKGVSITGMTAPEPSELQNSALADQRGQALAAFIREELKKNGYGEELDNIRFVLGTQEKNWLQFRQLLRTYDQISVEDKEKYFDVIYSDKPYFQKVTDLEKVVNFGRVKRDIFPKLRMAKVTFLVEKNRRPDPEISAYANQYIHGTAGEKVLTEGELAYAAEFNPGLKEKQALYEEMIQRHGSALAFNNLGVVYLNQAHRMIKVSERNQKVAEAINMFEKSNDINKNAYALHNLGQAYLMWEDYAGAYIAISEANAISQDNPDFNRFNEGKRGAIDIIRGDYKLATVRLDKAPDTDINLFNKGLAHYLAEEYGEAAIAFEESAMSNMEYAYPFYGLALVAAKNNDEERLYENLAKAVQRSPYLKRRAATDLEFEKYQDKAAFRQAIR</sequence>
<proteinExistence type="predicted"/>
<protein>
    <submittedName>
        <fullName evidence="1">Tetratricopeptide repeat protein</fullName>
    </submittedName>
</protein>
<dbReference type="Proteomes" id="UP001589654">
    <property type="component" value="Unassembled WGS sequence"/>
</dbReference>
<gene>
    <name evidence="1" type="ORF">ACFFUR_10735</name>
</gene>
<dbReference type="EMBL" id="JBHMEW010000059">
    <property type="protein sequence ID" value="MFB9212281.1"/>
    <property type="molecule type" value="Genomic_DNA"/>
</dbReference>
<dbReference type="Gene3D" id="1.25.40.10">
    <property type="entry name" value="Tetratricopeptide repeat domain"/>
    <property type="match status" value="2"/>
</dbReference>
<reference evidence="1 2" key="1">
    <citation type="submission" date="2024-09" db="EMBL/GenBank/DDBJ databases">
        <authorList>
            <person name="Sun Q."/>
            <person name="Mori K."/>
        </authorList>
    </citation>
    <scope>NUCLEOTIDE SEQUENCE [LARGE SCALE GENOMIC DNA]</scope>
    <source>
        <strain evidence="1 2">CECT 7682</strain>
    </source>
</reference>
<evidence type="ECO:0000313" key="2">
    <source>
        <dbReference type="Proteomes" id="UP001589654"/>
    </source>
</evidence>
<dbReference type="RefSeq" id="WP_290246459.1">
    <property type="nucleotide sequence ID" value="NZ_JAUFQT010000001.1"/>
</dbReference>
<evidence type="ECO:0000313" key="1">
    <source>
        <dbReference type="EMBL" id="MFB9212281.1"/>
    </source>
</evidence>
<dbReference type="InterPro" id="IPR011990">
    <property type="entry name" value="TPR-like_helical_dom_sf"/>
</dbReference>
<dbReference type="SUPFAM" id="SSF48452">
    <property type="entry name" value="TPR-like"/>
    <property type="match status" value="1"/>
</dbReference>
<organism evidence="1 2">
    <name type="scientific">Echinicola jeungdonensis</name>
    <dbReference type="NCBI Taxonomy" id="709343"/>
    <lineage>
        <taxon>Bacteria</taxon>
        <taxon>Pseudomonadati</taxon>
        <taxon>Bacteroidota</taxon>
        <taxon>Cytophagia</taxon>
        <taxon>Cytophagales</taxon>
        <taxon>Cyclobacteriaceae</taxon>
        <taxon>Echinicola</taxon>
    </lineage>
</organism>
<dbReference type="InterPro" id="IPR036737">
    <property type="entry name" value="OmpA-like_sf"/>
</dbReference>
<comment type="caution">
    <text evidence="1">The sequence shown here is derived from an EMBL/GenBank/DDBJ whole genome shotgun (WGS) entry which is preliminary data.</text>
</comment>
<dbReference type="Gene3D" id="3.30.1330.60">
    <property type="entry name" value="OmpA-like domain"/>
    <property type="match status" value="1"/>
</dbReference>
<accession>A0ABV5J648</accession>